<reference evidence="2 3" key="1">
    <citation type="submission" date="2016-10" db="EMBL/GenBank/DDBJ databases">
        <authorList>
            <person name="de Groot N.N."/>
        </authorList>
    </citation>
    <scope>NUCLEOTIDE SEQUENCE [LARGE SCALE GENOMIC DNA]</scope>
    <source>
        <strain evidence="2 3">DSM 44908</strain>
    </source>
</reference>
<dbReference type="Proteomes" id="UP000182054">
    <property type="component" value="Unassembled WGS sequence"/>
</dbReference>
<accession>A0A1I0U652</accession>
<dbReference type="Pfam" id="PF21805">
    <property type="entry name" value="Imm5_like"/>
    <property type="match status" value="1"/>
</dbReference>
<feature type="domain" description="Imm-5-like" evidence="1">
    <location>
        <begin position="15"/>
        <end position="143"/>
    </location>
</feature>
<dbReference type="InterPro" id="IPR048667">
    <property type="entry name" value="Imm5-like"/>
</dbReference>
<gene>
    <name evidence="2" type="ORF">SAMN05444374_1145</name>
</gene>
<evidence type="ECO:0000259" key="1">
    <source>
        <dbReference type="Pfam" id="PF21805"/>
    </source>
</evidence>
<evidence type="ECO:0000313" key="3">
    <source>
        <dbReference type="Proteomes" id="UP000182054"/>
    </source>
</evidence>
<sequence length="187" mass="19476">MGAAWDDRGMPSPQTLSDDDRRVLARWAADCAGRVVDLFVADDDSVGVVRNALDRTRAYARGESTAALEIARRMEPVTAARSATTPAGAAAARAVAQASAVAHMGAHALGAAGYAAKAVALARPDDPHAVSQETRWQLDRLKDDERRALARLPALGTSTSGPLGAGLLTRGVPGDVIRAIQWDVGTA</sequence>
<proteinExistence type="predicted"/>
<name>A0A1I0U652_9NOCA</name>
<evidence type="ECO:0000313" key="2">
    <source>
        <dbReference type="EMBL" id="SFA59539.1"/>
    </source>
</evidence>
<dbReference type="AlphaFoldDB" id="A0A1I0U652"/>
<organism evidence="2 3">
    <name type="scientific">Rhodococcoides kroppenstedtii</name>
    <dbReference type="NCBI Taxonomy" id="293050"/>
    <lineage>
        <taxon>Bacteria</taxon>
        <taxon>Bacillati</taxon>
        <taxon>Actinomycetota</taxon>
        <taxon>Actinomycetes</taxon>
        <taxon>Mycobacteriales</taxon>
        <taxon>Nocardiaceae</taxon>
        <taxon>Rhodococcoides</taxon>
    </lineage>
</organism>
<dbReference type="EMBL" id="FOJN01000014">
    <property type="protein sequence ID" value="SFA59539.1"/>
    <property type="molecule type" value="Genomic_DNA"/>
</dbReference>
<protein>
    <recommendedName>
        <fullName evidence="1">Imm-5-like domain-containing protein</fullName>
    </recommendedName>
</protein>